<dbReference type="Pfam" id="PF14534">
    <property type="entry name" value="DUF4440"/>
    <property type="match status" value="1"/>
</dbReference>
<name>A0ABS5J9L2_9BACT</name>
<evidence type="ECO:0000313" key="3">
    <source>
        <dbReference type="Proteomes" id="UP000676386"/>
    </source>
</evidence>
<evidence type="ECO:0000313" key="2">
    <source>
        <dbReference type="EMBL" id="MBS0031806.1"/>
    </source>
</evidence>
<dbReference type="Proteomes" id="UP000676386">
    <property type="component" value="Unassembled WGS sequence"/>
</dbReference>
<organism evidence="2 3">
    <name type="scientific">Chitinophaga hostae</name>
    <dbReference type="NCBI Taxonomy" id="2831022"/>
    <lineage>
        <taxon>Bacteria</taxon>
        <taxon>Pseudomonadati</taxon>
        <taxon>Bacteroidota</taxon>
        <taxon>Chitinophagia</taxon>
        <taxon>Chitinophagales</taxon>
        <taxon>Chitinophagaceae</taxon>
        <taxon>Chitinophaga</taxon>
    </lineage>
</organism>
<dbReference type="InterPro" id="IPR027843">
    <property type="entry name" value="DUF4440"/>
</dbReference>
<sequence>MKNQILELEKKYWDGMKNHDFQTVKSLTYFPCLVAGKNGVLNVDEASYKKMFESGKDKQIEVEDISNVESQMINERTAIIAYLITLEYDGTSMSCACTSTWVKQNDSWLCAMHTESDLEKQTA</sequence>
<keyword evidence="3" id="KW-1185">Reference proteome</keyword>
<dbReference type="InterPro" id="IPR032710">
    <property type="entry name" value="NTF2-like_dom_sf"/>
</dbReference>
<dbReference type="SUPFAM" id="SSF54427">
    <property type="entry name" value="NTF2-like"/>
    <property type="match status" value="1"/>
</dbReference>
<evidence type="ECO:0000259" key="1">
    <source>
        <dbReference type="Pfam" id="PF14534"/>
    </source>
</evidence>
<protein>
    <submittedName>
        <fullName evidence="2">Nuclear transport factor 2 family protein</fullName>
    </submittedName>
</protein>
<feature type="domain" description="DUF4440" evidence="1">
    <location>
        <begin position="5"/>
        <end position="109"/>
    </location>
</feature>
<proteinExistence type="predicted"/>
<dbReference type="Gene3D" id="3.10.450.50">
    <property type="match status" value="1"/>
</dbReference>
<reference evidence="2 3" key="1">
    <citation type="submission" date="2021-04" db="EMBL/GenBank/DDBJ databases">
        <title>Chitinophaga sp. nov., isolated from the rhizosphere soil.</title>
        <authorList>
            <person name="He S."/>
        </authorList>
    </citation>
    <scope>NUCLEOTIDE SEQUENCE [LARGE SCALE GENOMIC DNA]</scope>
    <source>
        <strain evidence="2 3">2R12</strain>
    </source>
</reference>
<dbReference type="EMBL" id="JAGTXB010000025">
    <property type="protein sequence ID" value="MBS0031806.1"/>
    <property type="molecule type" value="Genomic_DNA"/>
</dbReference>
<comment type="caution">
    <text evidence="2">The sequence shown here is derived from an EMBL/GenBank/DDBJ whole genome shotgun (WGS) entry which is preliminary data.</text>
</comment>
<dbReference type="RefSeq" id="WP_211976967.1">
    <property type="nucleotide sequence ID" value="NZ_CBFHAM010000012.1"/>
</dbReference>
<accession>A0ABS5J9L2</accession>
<gene>
    <name evidence="2" type="ORF">KE626_31025</name>
</gene>